<dbReference type="EMBL" id="FMUB01000008">
    <property type="protein sequence ID" value="SCX26570.1"/>
    <property type="molecule type" value="Genomic_DNA"/>
</dbReference>
<accession>A0A1G4WPV2</accession>
<protein>
    <submittedName>
        <fullName evidence="2">Uncharacterized protein</fullName>
    </submittedName>
</protein>
<keyword evidence="1" id="KW-0472">Membrane</keyword>
<dbReference type="AlphaFoldDB" id="A0A1G4WPV2"/>
<reference evidence="3" key="1">
    <citation type="submission" date="2016-10" db="EMBL/GenBank/DDBJ databases">
        <authorList>
            <person name="Varghese N."/>
            <person name="Submissions S."/>
        </authorList>
    </citation>
    <scope>NUCLEOTIDE SEQUENCE [LARGE SCALE GENOMIC DNA]</scope>
    <source>
        <strain evidence="3">UNC267MFSha1.1M11</strain>
    </source>
</reference>
<feature type="transmembrane region" description="Helical" evidence="1">
    <location>
        <begin position="5"/>
        <end position="27"/>
    </location>
</feature>
<dbReference type="STRING" id="1502745.SAMN02799620_04169"/>
<gene>
    <name evidence="2" type="ORF">SAMN02799620_04169</name>
</gene>
<keyword evidence="1" id="KW-0812">Transmembrane</keyword>
<name>A0A1G4WPV2_9MYCO</name>
<evidence type="ECO:0000313" key="2">
    <source>
        <dbReference type="EMBL" id="SCX26570.1"/>
    </source>
</evidence>
<evidence type="ECO:0000313" key="3">
    <source>
        <dbReference type="Proteomes" id="UP000199707"/>
    </source>
</evidence>
<dbReference type="Proteomes" id="UP000199707">
    <property type="component" value="Unassembled WGS sequence"/>
</dbReference>
<evidence type="ECO:0000256" key="1">
    <source>
        <dbReference type="SAM" id="Phobius"/>
    </source>
</evidence>
<feature type="transmembrane region" description="Helical" evidence="1">
    <location>
        <begin position="33"/>
        <end position="55"/>
    </location>
</feature>
<organism evidence="2 3">
    <name type="scientific">Mycolicibacterium fluoranthenivorans</name>
    <dbReference type="NCBI Taxonomy" id="258505"/>
    <lineage>
        <taxon>Bacteria</taxon>
        <taxon>Bacillati</taxon>
        <taxon>Actinomycetota</taxon>
        <taxon>Actinomycetes</taxon>
        <taxon>Mycobacteriales</taxon>
        <taxon>Mycobacteriaceae</taxon>
        <taxon>Mycolicibacterium</taxon>
    </lineage>
</organism>
<keyword evidence="1" id="KW-1133">Transmembrane helix</keyword>
<proteinExistence type="predicted"/>
<feature type="transmembrane region" description="Helical" evidence="1">
    <location>
        <begin position="67"/>
        <end position="88"/>
    </location>
</feature>
<sequence>MRERVVAAIGGLVIGHVLWLLAITAAINTSDVSFWVLIVSVVIIGLSAGVALLGWRAYQRKQQVRTAFLWALPIAPVLMTIAVLGVTYL</sequence>
<dbReference type="RefSeq" id="WP_090360416.1">
    <property type="nucleotide sequence ID" value="NZ_FMUB01000008.1"/>
</dbReference>